<evidence type="ECO:0000313" key="1">
    <source>
        <dbReference type="Proteomes" id="UP001732720"/>
    </source>
</evidence>
<gene>
    <name evidence="2" type="primary">LOC141423480</name>
</gene>
<keyword evidence="1" id="KW-1185">Reference proteome</keyword>
<protein>
    <submittedName>
        <fullName evidence="2">Seminal vesicle secretory protein 2-like</fullName>
    </submittedName>
</protein>
<sequence length="191" mass="21416">MKSTVFFILSLLLILEKQAAVNAFHGQVKSQMADAAYDYLLTQKGQQLHGLKGSQSIKSAESFISQSKHQISDPGVRQTQTKEEYISQTQDGFCQDGGLAQQRSKIISTRHSEHRTAHGVDSQTQLRTKGMSVKARGGSFFQGPKGTKYHERQQISYRGQSKFPAEDQEQQQFVKGGQVKYGQESIEQFLQ</sequence>
<proteinExistence type="predicted"/>
<evidence type="ECO:0000313" key="2">
    <source>
        <dbReference type="RefSeq" id="XP_073931360.1"/>
    </source>
</evidence>
<organism evidence="1 2">
    <name type="scientific">Castor canadensis</name>
    <name type="common">American beaver</name>
    <dbReference type="NCBI Taxonomy" id="51338"/>
    <lineage>
        <taxon>Eukaryota</taxon>
        <taxon>Metazoa</taxon>
        <taxon>Chordata</taxon>
        <taxon>Craniata</taxon>
        <taxon>Vertebrata</taxon>
        <taxon>Euteleostomi</taxon>
        <taxon>Mammalia</taxon>
        <taxon>Eutheria</taxon>
        <taxon>Euarchontoglires</taxon>
        <taxon>Glires</taxon>
        <taxon>Rodentia</taxon>
        <taxon>Castorimorpha</taxon>
        <taxon>Castoridae</taxon>
        <taxon>Castor</taxon>
    </lineage>
</organism>
<accession>A0AC58MPM9</accession>
<dbReference type="Proteomes" id="UP001732720">
    <property type="component" value="Chromosome 5"/>
</dbReference>
<name>A0AC58MPM9_CASCN</name>
<dbReference type="RefSeq" id="XP_073931360.1">
    <property type="nucleotide sequence ID" value="XM_074075259.1"/>
</dbReference>
<reference evidence="2" key="1">
    <citation type="submission" date="2025-08" db="UniProtKB">
        <authorList>
            <consortium name="RefSeq"/>
        </authorList>
    </citation>
    <scope>IDENTIFICATION</scope>
</reference>